<dbReference type="PRINTS" id="PR01577">
    <property type="entry name" value="KCNABCHANNEL"/>
</dbReference>
<dbReference type="AlphaFoldDB" id="A0A8H6Q4G9"/>
<keyword evidence="2" id="KW-0521">NADP</keyword>
<dbReference type="PANTHER" id="PTHR43150:SF2">
    <property type="entry name" value="HYPERKINETIC, ISOFORM M"/>
    <property type="match status" value="1"/>
</dbReference>
<dbReference type="PANTHER" id="PTHR43150">
    <property type="entry name" value="HYPERKINETIC, ISOFORM M"/>
    <property type="match status" value="1"/>
</dbReference>
<gene>
    <name evidence="10" type="ORF">CNMCM6106_001571</name>
</gene>
<feature type="domain" description="Zn(2)-C6 fungal-type" evidence="9">
    <location>
        <begin position="479"/>
        <end position="509"/>
    </location>
</feature>
<keyword evidence="3" id="KW-0560">Oxidoreductase</keyword>
<dbReference type="GO" id="GO:0008270">
    <property type="term" value="F:zinc ion binding"/>
    <property type="evidence" value="ECO:0007669"/>
    <property type="project" value="InterPro"/>
</dbReference>
<evidence type="ECO:0000256" key="2">
    <source>
        <dbReference type="ARBA" id="ARBA00022857"/>
    </source>
</evidence>
<dbReference type="CDD" id="cd00067">
    <property type="entry name" value="GAL4"/>
    <property type="match status" value="1"/>
</dbReference>
<dbReference type="GO" id="GO:0016491">
    <property type="term" value="F:oxidoreductase activity"/>
    <property type="evidence" value="ECO:0007669"/>
    <property type="project" value="UniProtKB-KW"/>
</dbReference>
<dbReference type="SUPFAM" id="SSF57701">
    <property type="entry name" value="Zn2/Cys6 DNA-binding domain"/>
    <property type="match status" value="1"/>
</dbReference>
<dbReference type="PROSITE" id="PS50048">
    <property type="entry name" value="ZN2_CY6_FUNGAL_2"/>
    <property type="match status" value="1"/>
</dbReference>
<evidence type="ECO:0000256" key="1">
    <source>
        <dbReference type="ARBA" id="ARBA00006515"/>
    </source>
</evidence>
<dbReference type="Pfam" id="PF11951">
    <property type="entry name" value="Fungal_trans_2"/>
    <property type="match status" value="1"/>
</dbReference>
<reference evidence="10" key="1">
    <citation type="submission" date="2020-06" db="EMBL/GenBank/DDBJ databases">
        <title>Draft genome sequences of strains closely related to Aspergillus parafelis and Aspergillus hiratsukae.</title>
        <authorList>
            <person name="Dos Santos R.A.C."/>
            <person name="Rivero-Menendez O."/>
            <person name="Steenwyk J.L."/>
            <person name="Mead M.E."/>
            <person name="Goldman G.H."/>
            <person name="Alastruey-Izquierdo A."/>
            <person name="Rokas A."/>
        </authorList>
    </citation>
    <scope>NUCLEOTIDE SEQUENCE</scope>
    <source>
        <strain evidence="10">CNM-CM6106</strain>
    </source>
</reference>
<proteinExistence type="inferred from homology"/>
<evidence type="ECO:0000313" key="11">
    <source>
        <dbReference type="Proteomes" id="UP000662466"/>
    </source>
</evidence>
<evidence type="ECO:0000256" key="3">
    <source>
        <dbReference type="ARBA" id="ARBA00023002"/>
    </source>
</evidence>
<dbReference type="InterPro" id="IPR023210">
    <property type="entry name" value="NADP_OxRdtase_dom"/>
</dbReference>
<dbReference type="SMART" id="SM00066">
    <property type="entry name" value="GAL4"/>
    <property type="match status" value="1"/>
</dbReference>
<evidence type="ECO:0000256" key="7">
    <source>
        <dbReference type="ARBA" id="ARBA00023242"/>
    </source>
</evidence>
<dbReference type="InterPro" id="IPR036812">
    <property type="entry name" value="NAD(P)_OxRdtase_dom_sf"/>
</dbReference>
<dbReference type="CDD" id="cd19143">
    <property type="entry name" value="AKR_AKR6C1_2"/>
    <property type="match status" value="1"/>
</dbReference>
<dbReference type="GO" id="GO:0000981">
    <property type="term" value="F:DNA-binding transcription factor activity, RNA polymerase II-specific"/>
    <property type="evidence" value="ECO:0007669"/>
    <property type="project" value="InterPro"/>
</dbReference>
<evidence type="ECO:0000256" key="5">
    <source>
        <dbReference type="ARBA" id="ARBA00023125"/>
    </source>
</evidence>
<dbReference type="InterPro" id="IPR005399">
    <property type="entry name" value="K_chnl_volt-dep_bsu_KCNAB-rel"/>
</dbReference>
<dbReference type="Gene3D" id="3.20.20.100">
    <property type="entry name" value="NADP-dependent oxidoreductase domain"/>
    <property type="match status" value="1"/>
</dbReference>
<keyword evidence="6" id="KW-0804">Transcription</keyword>
<dbReference type="Pfam" id="PF00248">
    <property type="entry name" value="Aldo_ket_red"/>
    <property type="match status" value="1"/>
</dbReference>
<evidence type="ECO:0000259" key="9">
    <source>
        <dbReference type="PROSITE" id="PS50048"/>
    </source>
</evidence>
<dbReference type="GO" id="GO:0003677">
    <property type="term" value="F:DNA binding"/>
    <property type="evidence" value="ECO:0007669"/>
    <property type="project" value="UniProtKB-KW"/>
</dbReference>
<dbReference type="Proteomes" id="UP000662466">
    <property type="component" value="Unassembled WGS sequence"/>
</dbReference>
<protein>
    <recommendedName>
        <fullName evidence="9">Zn(2)-C6 fungal-type domain-containing protein</fullName>
    </recommendedName>
</protein>
<dbReference type="Pfam" id="PF00172">
    <property type="entry name" value="Zn_clus"/>
    <property type="match status" value="1"/>
</dbReference>
<keyword evidence="5" id="KW-0238">DNA-binding</keyword>
<sequence>MATESSVGAPKFDPKNMQYRFLGKTGLKVSALSFGSWVTVGGQVGYNIAKECMLEAWNHGVNYFDTAEVYASGECEKVFGQMIRELGFKRSDMVISTKLFWGGPGPNDTGLSKKHLFEGMNASLQRLGLDYVDIVMAHRPDPLTPMEEIVRAFTQIVNEGKALYWGTSEWTSHDIERAHHMAAVHHLIPPVCDQPQYNALWRERVEKELSPVFRNYGYGLTTWSPLDNGVLTGKYNDGIPEGSRLTGADAAASDKQNMINFGKALSTPAGQAKIQKVRELTKVAEELGCTTAQLALAWCLSNENVSTVITGASRPSQVAENMKALEVYNKIKGDAAMLARINQILDNKPAEVELAKWQFLTLVSHACWQFEETTFNWPTVYPATPDFGYISASIPSVETLPRRLLSATMSTSPPHFISSFPAKGPSAIEATGSSPASQPTHLEFSSSAPCAVGTIDSLIDSKPRPRKASTSRGARGRYGCRTCRQRHLKCDEHRPICENCTRAKRECSWNHEIRMSHDARSSSFSAGPGPARDFHADNPVEGTTTTDFLGRKRWLRWMSGSCDWSSVRRDESGDYISNLPEREDLSHGDVLVHPLEASLFRFYIEHAGPWLDITSPSRHFGVTIPRLAISNPVLLYACLSYSSKALLPKSSLSEQYVNACIKLLIPLLSDELYVSSDETLLATLVILRHVEQYAEVPEDRGAHLMGAFSLIASQKLLPPHDSLPGAALWTYMRQDVRQALLNRASPKLTPSQGIHLDNFDVDVAVGKSVWADRACHLAALACTFAWGSKEGEVDGDHLDAMLDRWRQHLPREYLPFHVAGRSIQFLASWHVVGWQFYHLGKLLLRLYNSQRPRNMDILLFNSRVETEISEHARAIFDITRSNSDLGCRFNASAILGFVGSYFREAEDRQRLIDFLGDFSNETNWPTDTDRTRLLRLWQSRH</sequence>
<dbReference type="CDD" id="cd12148">
    <property type="entry name" value="fungal_TF_MHR"/>
    <property type="match status" value="1"/>
</dbReference>
<evidence type="ECO:0000313" key="10">
    <source>
        <dbReference type="EMBL" id="KAF7165381.1"/>
    </source>
</evidence>
<dbReference type="PROSITE" id="PS00463">
    <property type="entry name" value="ZN2_CY6_FUNGAL_1"/>
    <property type="match status" value="1"/>
</dbReference>
<evidence type="ECO:0000256" key="6">
    <source>
        <dbReference type="ARBA" id="ARBA00023163"/>
    </source>
</evidence>
<dbReference type="EMBL" id="JACBAF010002169">
    <property type="protein sequence ID" value="KAF7165381.1"/>
    <property type="molecule type" value="Genomic_DNA"/>
</dbReference>
<dbReference type="InterPro" id="IPR001138">
    <property type="entry name" value="Zn2Cys6_DnaBD"/>
</dbReference>
<feature type="region of interest" description="Disordered" evidence="8">
    <location>
        <begin position="518"/>
        <end position="540"/>
    </location>
</feature>
<name>A0A8H6Q4G9_9EURO</name>
<keyword evidence="4" id="KW-0805">Transcription regulation</keyword>
<evidence type="ECO:0000256" key="8">
    <source>
        <dbReference type="SAM" id="MobiDB-lite"/>
    </source>
</evidence>
<comment type="similarity">
    <text evidence="1">Belongs to the shaker potassium channel beta subunit family.</text>
</comment>
<comment type="caution">
    <text evidence="10">The sequence shown here is derived from an EMBL/GenBank/DDBJ whole genome shotgun (WGS) entry which is preliminary data.</text>
</comment>
<accession>A0A8H6Q4G9</accession>
<organism evidence="10 11">
    <name type="scientific">Aspergillus hiratsukae</name>
    <dbReference type="NCBI Taxonomy" id="1194566"/>
    <lineage>
        <taxon>Eukaryota</taxon>
        <taxon>Fungi</taxon>
        <taxon>Dikarya</taxon>
        <taxon>Ascomycota</taxon>
        <taxon>Pezizomycotina</taxon>
        <taxon>Eurotiomycetes</taxon>
        <taxon>Eurotiomycetidae</taxon>
        <taxon>Eurotiales</taxon>
        <taxon>Aspergillaceae</taxon>
        <taxon>Aspergillus</taxon>
        <taxon>Aspergillus subgen. Fumigati</taxon>
    </lineage>
</organism>
<dbReference type="SUPFAM" id="SSF51430">
    <property type="entry name" value="NAD(P)-linked oxidoreductase"/>
    <property type="match status" value="1"/>
</dbReference>
<dbReference type="InterPro" id="IPR036864">
    <property type="entry name" value="Zn2-C6_fun-type_DNA-bd_sf"/>
</dbReference>
<dbReference type="Gene3D" id="4.10.240.10">
    <property type="entry name" value="Zn(2)-C6 fungal-type DNA-binding domain"/>
    <property type="match status" value="1"/>
</dbReference>
<dbReference type="InterPro" id="IPR021858">
    <property type="entry name" value="Fun_TF"/>
</dbReference>
<keyword evidence="7" id="KW-0539">Nucleus</keyword>
<evidence type="ECO:0000256" key="4">
    <source>
        <dbReference type="ARBA" id="ARBA00023015"/>
    </source>
</evidence>